<keyword evidence="2" id="KW-1185">Reference proteome</keyword>
<reference key="1">
    <citation type="submission" date="2010-11" db="EMBL/GenBank/DDBJ databases">
        <title>The complete genome of Paludibacter propionicigenes DSM 17365.</title>
        <authorList>
            <consortium name="US DOE Joint Genome Institute (JGI-PGF)"/>
            <person name="Lucas S."/>
            <person name="Copeland A."/>
            <person name="Lapidus A."/>
            <person name="Bruce D."/>
            <person name="Goodwin L."/>
            <person name="Pitluck S."/>
            <person name="Kyrpides N."/>
            <person name="Mavromatis K."/>
            <person name="Ivanova N."/>
            <person name="Munk A.C."/>
            <person name="Brettin T."/>
            <person name="Detter J.C."/>
            <person name="Han C."/>
            <person name="Tapia R."/>
            <person name="Land M."/>
            <person name="Hauser L."/>
            <person name="Markowitz V."/>
            <person name="Cheng J.-F."/>
            <person name="Hugenholtz P."/>
            <person name="Woyke T."/>
            <person name="Wu D."/>
            <person name="Gronow S."/>
            <person name="Wellnitz S."/>
            <person name="Brambilla E."/>
            <person name="Klenk H.-P."/>
            <person name="Eisen J.A."/>
        </authorList>
    </citation>
    <scope>NUCLEOTIDE SEQUENCE</scope>
    <source>
        <strain>WB4</strain>
    </source>
</reference>
<evidence type="ECO:0000313" key="2">
    <source>
        <dbReference type="Proteomes" id="UP000008718"/>
    </source>
</evidence>
<dbReference type="KEGG" id="ppn:Palpr_1401"/>
<protein>
    <submittedName>
        <fullName evidence="1">Uncharacterized protein</fullName>
    </submittedName>
</protein>
<name>E4T4A3_PALPW</name>
<sequence>MSKIKIQLTGVAAELVLGSYMPKDATIFNNWEEFFHYNDLIHVSQLLIEHISEIEIKQDDAVIFTGKIPNAHIVAQKSTSPVLVNKALYLRTECAEQAVYSCEFETDGFDKTKLCFETQDYDMLFKVGKSFLAKVTYDGKPLPLEWVSAKPVGNICVLCRFENGYLNPLYDAINKIARQ</sequence>
<dbReference type="HOGENOM" id="CLU_1502072_0_0_10"/>
<dbReference type="AlphaFoldDB" id="E4T4A3"/>
<reference evidence="1 2" key="2">
    <citation type="journal article" date="2011" name="Stand. Genomic Sci.">
        <title>Complete genome sequence of Paludibacter propionicigenes type strain (WB4).</title>
        <authorList>
            <person name="Gronow S."/>
            <person name="Munk C."/>
            <person name="Lapidus A."/>
            <person name="Nolan M."/>
            <person name="Lucas S."/>
            <person name="Hammon N."/>
            <person name="Deshpande S."/>
            <person name="Cheng J.F."/>
            <person name="Tapia R."/>
            <person name="Han C."/>
            <person name="Goodwin L."/>
            <person name="Pitluck S."/>
            <person name="Liolios K."/>
            <person name="Ivanova N."/>
            <person name="Mavromatis K."/>
            <person name="Mikhailova N."/>
            <person name="Pati A."/>
            <person name="Chen A."/>
            <person name="Palaniappan K."/>
            <person name="Land M."/>
            <person name="Hauser L."/>
            <person name="Chang Y.J."/>
            <person name="Jeffries C.D."/>
            <person name="Brambilla E."/>
            <person name="Rohde M."/>
            <person name="Goker M."/>
            <person name="Detter J.C."/>
            <person name="Woyke T."/>
            <person name="Bristow J."/>
            <person name="Eisen J.A."/>
            <person name="Markowitz V."/>
            <person name="Hugenholtz P."/>
            <person name="Kyrpides N.C."/>
            <person name="Klenk H.P."/>
        </authorList>
    </citation>
    <scope>NUCLEOTIDE SEQUENCE [LARGE SCALE GENOMIC DNA]</scope>
    <source>
        <strain evidence="2">DSM 17365 / JCM 13257 / WB4</strain>
    </source>
</reference>
<accession>E4T4A3</accession>
<gene>
    <name evidence="1" type="ordered locus">Palpr_1401</name>
</gene>
<organism evidence="1 2">
    <name type="scientific">Paludibacter propionicigenes (strain DSM 17365 / JCM 13257 / WB4)</name>
    <dbReference type="NCBI Taxonomy" id="694427"/>
    <lineage>
        <taxon>Bacteria</taxon>
        <taxon>Pseudomonadati</taxon>
        <taxon>Bacteroidota</taxon>
        <taxon>Bacteroidia</taxon>
        <taxon>Bacteroidales</taxon>
        <taxon>Paludibacteraceae</taxon>
        <taxon>Paludibacter</taxon>
    </lineage>
</organism>
<proteinExistence type="predicted"/>
<evidence type="ECO:0000313" key="1">
    <source>
        <dbReference type="EMBL" id="ADQ79547.1"/>
    </source>
</evidence>
<dbReference type="STRING" id="694427.Palpr_1401"/>
<dbReference type="EMBL" id="CP002345">
    <property type="protein sequence ID" value="ADQ79547.1"/>
    <property type="molecule type" value="Genomic_DNA"/>
</dbReference>
<dbReference type="Proteomes" id="UP000008718">
    <property type="component" value="Chromosome"/>
</dbReference>
<dbReference type="RefSeq" id="WP_013444916.1">
    <property type="nucleotide sequence ID" value="NC_014734.1"/>
</dbReference>